<dbReference type="PANTHER" id="PTHR24096:SF149">
    <property type="entry name" value="AMP-BINDING DOMAIN-CONTAINING PROTEIN-RELATED"/>
    <property type="match status" value="1"/>
</dbReference>
<dbReference type="PANTHER" id="PTHR24096">
    <property type="entry name" value="LONG-CHAIN-FATTY-ACID--COA LIGASE"/>
    <property type="match status" value="1"/>
</dbReference>
<feature type="domain" description="AMP-dependent synthetase/ligase" evidence="3">
    <location>
        <begin position="40"/>
        <end position="420"/>
    </location>
</feature>
<dbReference type="Proteomes" id="UP000758603">
    <property type="component" value="Unassembled WGS sequence"/>
</dbReference>
<evidence type="ECO:0000259" key="4">
    <source>
        <dbReference type="Pfam" id="PF13193"/>
    </source>
</evidence>
<evidence type="ECO:0000256" key="1">
    <source>
        <dbReference type="ARBA" id="ARBA00006432"/>
    </source>
</evidence>
<comment type="similarity">
    <text evidence="1">Belongs to the ATP-dependent AMP-binding enzyme family.</text>
</comment>
<organism evidence="5 6">
    <name type="scientific">Truncatella angustata</name>
    <dbReference type="NCBI Taxonomy" id="152316"/>
    <lineage>
        <taxon>Eukaryota</taxon>
        <taxon>Fungi</taxon>
        <taxon>Dikarya</taxon>
        <taxon>Ascomycota</taxon>
        <taxon>Pezizomycotina</taxon>
        <taxon>Sordariomycetes</taxon>
        <taxon>Xylariomycetidae</taxon>
        <taxon>Amphisphaeriales</taxon>
        <taxon>Sporocadaceae</taxon>
        <taxon>Truncatella</taxon>
    </lineage>
</organism>
<dbReference type="Gene3D" id="3.40.50.980">
    <property type="match status" value="2"/>
</dbReference>
<dbReference type="InterPro" id="IPR045851">
    <property type="entry name" value="AMP-bd_C_sf"/>
</dbReference>
<gene>
    <name evidence="5" type="ORF">BKA67DRAFT_663991</name>
</gene>
<dbReference type="InterPro" id="IPR025110">
    <property type="entry name" value="AMP-bd_C"/>
</dbReference>
<evidence type="ECO:0000256" key="2">
    <source>
        <dbReference type="ARBA" id="ARBA00022598"/>
    </source>
</evidence>
<dbReference type="GO" id="GO:0019748">
    <property type="term" value="P:secondary metabolic process"/>
    <property type="evidence" value="ECO:0007669"/>
    <property type="project" value="TreeGrafter"/>
</dbReference>
<dbReference type="InterPro" id="IPR020845">
    <property type="entry name" value="AMP-binding_CS"/>
</dbReference>
<dbReference type="Pfam" id="PF13193">
    <property type="entry name" value="AMP-binding_C"/>
    <property type="match status" value="1"/>
</dbReference>
<keyword evidence="2" id="KW-0436">Ligase</keyword>
<feature type="domain" description="AMP-binding enzyme C-terminal" evidence="4">
    <location>
        <begin position="469"/>
        <end position="543"/>
    </location>
</feature>
<dbReference type="FunFam" id="3.30.300.30:FF:000007">
    <property type="entry name" value="4-coumarate--CoA ligase 2"/>
    <property type="match status" value="1"/>
</dbReference>
<accession>A0A9P8UCQ8</accession>
<dbReference type="InterPro" id="IPR000873">
    <property type="entry name" value="AMP-dep_synth/lig_dom"/>
</dbReference>
<dbReference type="Pfam" id="PF00501">
    <property type="entry name" value="AMP-binding"/>
    <property type="match status" value="1"/>
</dbReference>
<sequence length="562" mass="61512">MASTAEKTRDGVIYKPSRTIPVPDIDVLTLLFESKQCFSPDETILHADAADPSNHFTKYRLRQELKRLAHVFRDQFSIGASGHSQDVVFTVSTGHYMLPLMFYGTIAAGGIFSSTSPGATADELAFQLKQTSPKIVLCNADTRSVAIKAAEKVDLPPSKVIMYKGEKELELYEAVSGARLPISNQSLQWKRITNPHELDNSVVCLLFSSGTTGLPKAMKLSHRNLVAGGSLVLEPIKEFNAAHRPPGFRNIGIGHLPVAHIAGVQGYFINSAYMGGTLYWMSKFDFVKFCGYFKKYKATSGFSVPPIYLLISKSPLVTDQFDTWVDAISGAAPMGEELQKEASKKLGKGNTKLRQTWGLSETTGSITTVPVDRADLAAGTVGSLVASHYAKLIDEDGKDVEPGQEGEILVRGPLVIKGYWKNPKADAESFKNGWFYTGDIGVFREGWLYIVDRKKELIKYKGTQVAPAELEAILLSHPEILDAAVIAVAGEGTELPRAYVVPGSKQISADEIKDFVAKRVAKYKQLRGGVVFIQTIPKSPSGKILRKELRILAKKDIQSAKL</sequence>
<dbReference type="SUPFAM" id="SSF56801">
    <property type="entry name" value="Acetyl-CoA synthetase-like"/>
    <property type="match status" value="1"/>
</dbReference>
<evidence type="ECO:0000313" key="5">
    <source>
        <dbReference type="EMBL" id="KAH6646132.1"/>
    </source>
</evidence>
<dbReference type="AlphaFoldDB" id="A0A9P8UCQ8"/>
<dbReference type="GeneID" id="70137186"/>
<keyword evidence="6" id="KW-1185">Reference proteome</keyword>
<evidence type="ECO:0000313" key="6">
    <source>
        <dbReference type="Proteomes" id="UP000758603"/>
    </source>
</evidence>
<dbReference type="Gene3D" id="3.30.300.30">
    <property type="match status" value="1"/>
</dbReference>
<dbReference type="RefSeq" id="XP_045952646.1">
    <property type="nucleotide sequence ID" value="XM_046108295.1"/>
</dbReference>
<comment type="caution">
    <text evidence="5">The sequence shown here is derived from an EMBL/GenBank/DDBJ whole genome shotgun (WGS) entry which is preliminary data.</text>
</comment>
<dbReference type="Gene3D" id="2.30.38.10">
    <property type="entry name" value="Luciferase, Domain 3"/>
    <property type="match status" value="1"/>
</dbReference>
<name>A0A9P8UCQ8_9PEZI</name>
<reference evidence="5" key="1">
    <citation type="journal article" date="2021" name="Nat. Commun.">
        <title>Genetic determinants of endophytism in the Arabidopsis root mycobiome.</title>
        <authorList>
            <person name="Mesny F."/>
            <person name="Miyauchi S."/>
            <person name="Thiergart T."/>
            <person name="Pickel B."/>
            <person name="Atanasova L."/>
            <person name="Karlsson M."/>
            <person name="Huettel B."/>
            <person name="Barry K.W."/>
            <person name="Haridas S."/>
            <person name="Chen C."/>
            <person name="Bauer D."/>
            <person name="Andreopoulos W."/>
            <person name="Pangilinan J."/>
            <person name="LaButti K."/>
            <person name="Riley R."/>
            <person name="Lipzen A."/>
            <person name="Clum A."/>
            <person name="Drula E."/>
            <person name="Henrissat B."/>
            <person name="Kohler A."/>
            <person name="Grigoriev I.V."/>
            <person name="Martin F.M."/>
            <person name="Hacquard S."/>
        </authorList>
    </citation>
    <scope>NUCLEOTIDE SEQUENCE</scope>
    <source>
        <strain evidence="5">MPI-SDFR-AT-0073</strain>
    </source>
</reference>
<evidence type="ECO:0000259" key="3">
    <source>
        <dbReference type="Pfam" id="PF00501"/>
    </source>
</evidence>
<protein>
    <submittedName>
        <fullName evidence="5">Uncharacterized protein</fullName>
    </submittedName>
</protein>
<dbReference type="OrthoDB" id="1898221at2759"/>
<proteinExistence type="inferred from homology"/>
<dbReference type="GO" id="GO:0016405">
    <property type="term" value="F:CoA-ligase activity"/>
    <property type="evidence" value="ECO:0007669"/>
    <property type="project" value="TreeGrafter"/>
</dbReference>
<dbReference type="EMBL" id="JAGPXC010000010">
    <property type="protein sequence ID" value="KAH6646132.1"/>
    <property type="molecule type" value="Genomic_DNA"/>
</dbReference>
<dbReference type="PROSITE" id="PS00455">
    <property type="entry name" value="AMP_BINDING"/>
    <property type="match status" value="1"/>
</dbReference>